<organism evidence="4 5">
    <name type="scientific">Aureobasidium melanogenum</name>
    <name type="common">Aureobasidium pullulans var. melanogenum</name>
    <dbReference type="NCBI Taxonomy" id="46634"/>
    <lineage>
        <taxon>Eukaryota</taxon>
        <taxon>Fungi</taxon>
        <taxon>Dikarya</taxon>
        <taxon>Ascomycota</taxon>
        <taxon>Pezizomycotina</taxon>
        <taxon>Dothideomycetes</taxon>
        <taxon>Dothideomycetidae</taxon>
        <taxon>Dothideales</taxon>
        <taxon>Saccotheciaceae</taxon>
        <taxon>Aureobasidium</taxon>
    </lineage>
</organism>
<reference evidence="4" key="2">
    <citation type="submission" date="2021-08" db="EMBL/GenBank/DDBJ databases">
        <authorList>
            <person name="Gostincar C."/>
            <person name="Sun X."/>
            <person name="Song Z."/>
            <person name="Gunde-Cimerman N."/>
        </authorList>
    </citation>
    <scope>NUCLEOTIDE SEQUENCE</scope>
    <source>
        <strain evidence="4">EXF-9911</strain>
    </source>
</reference>
<dbReference type="InterPro" id="IPR013094">
    <property type="entry name" value="AB_hydrolase_3"/>
</dbReference>
<evidence type="ECO:0000313" key="4">
    <source>
        <dbReference type="EMBL" id="KAG9699557.1"/>
    </source>
</evidence>
<dbReference type="SUPFAM" id="SSF53474">
    <property type="entry name" value="alpha/beta-Hydrolases"/>
    <property type="match status" value="1"/>
</dbReference>
<dbReference type="InterPro" id="IPR029058">
    <property type="entry name" value="AB_hydrolase_fold"/>
</dbReference>
<dbReference type="EMBL" id="JAHFXF010000031">
    <property type="protein sequence ID" value="KAG9699557.1"/>
    <property type="molecule type" value="Genomic_DNA"/>
</dbReference>
<dbReference type="PANTHER" id="PTHR48081">
    <property type="entry name" value="AB HYDROLASE SUPERFAMILY PROTEIN C4A8.06C"/>
    <property type="match status" value="1"/>
</dbReference>
<gene>
    <name evidence="4" type="ORF">KCU76_g1424</name>
</gene>
<reference evidence="4" key="1">
    <citation type="journal article" date="2021" name="J Fungi (Basel)">
        <title>Virulence traits and population genomics of the black yeast Aureobasidium melanogenum.</title>
        <authorList>
            <person name="Cernosa A."/>
            <person name="Sun X."/>
            <person name="Gostincar C."/>
            <person name="Fang C."/>
            <person name="Gunde-Cimerman N."/>
            <person name="Song Z."/>
        </authorList>
    </citation>
    <scope>NUCLEOTIDE SEQUENCE</scope>
    <source>
        <strain evidence="4">EXF-9911</strain>
    </source>
</reference>
<accession>A0A9P8JE62</accession>
<evidence type="ECO:0000259" key="3">
    <source>
        <dbReference type="Pfam" id="PF07859"/>
    </source>
</evidence>
<feature type="region of interest" description="Disordered" evidence="2">
    <location>
        <begin position="280"/>
        <end position="300"/>
    </location>
</feature>
<dbReference type="Gene3D" id="3.40.50.1820">
    <property type="entry name" value="alpha/beta hydrolase"/>
    <property type="match status" value="1"/>
</dbReference>
<feature type="region of interest" description="Disordered" evidence="2">
    <location>
        <begin position="1"/>
        <end position="25"/>
    </location>
</feature>
<keyword evidence="1" id="KW-0378">Hydrolase</keyword>
<comment type="caution">
    <text evidence="4">The sequence shown here is derived from an EMBL/GenBank/DDBJ whole genome shotgun (WGS) entry which is preliminary data.</text>
</comment>
<feature type="non-terminal residue" evidence="4">
    <location>
        <position position="356"/>
    </location>
</feature>
<feature type="compositionally biased region" description="Low complexity" evidence="2">
    <location>
        <begin position="1"/>
        <end position="17"/>
    </location>
</feature>
<dbReference type="GO" id="GO:0016787">
    <property type="term" value="F:hydrolase activity"/>
    <property type="evidence" value="ECO:0007669"/>
    <property type="project" value="UniProtKB-KW"/>
</dbReference>
<protein>
    <submittedName>
        <fullName evidence="4">Alpha/beta-hydrolase</fullName>
    </submittedName>
</protein>
<name>A0A9P8JE62_AURME</name>
<dbReference type="OrthoDB" id="433474at2759"/>
<dbReference type="Pfam" id="PF07859">
    <property type="entry name" value="Abhydrolase_3"/>
    <property type="match status" value="1"/>
</dbReference>
<proteinExistence type="predicted"/>
<feature type="domain" description="Alpha/beta hydrolase fold-3" evidence="3">
    <location>
        <begin position="98"/>
        <end position="282"/>
    </location>
</feature>
<sequence>MSTMDPAVTAATKAEAAPPSPASHISEPLSARIRLWLRLWMFKLGIRSLLGTLRFFRYKGMGTLQPSYRKPLGSAGLIHDIWIPDDYKEGDRLPLYIDIHGGGFAIGDPFHDETWCEFLRKRGVLVVSCDYRKSPTWAFPTQTEDLIDVVTCILSDESLPIDATKIAMGGFSAGGNLSLSVAQEQSLQGKIKALLLWYPSCDFSAKYRGQMRDAPDGTPDVLAKSGELFTYGYLPDGVNLCDPRLSPIYADRKLLPPYLRFVGAEYDVLCNEAHETAKLYSEHESGEKEEGNTEEDDRQGVQTWRKGNIWWEMVLGAQHGFNYVTKKEPSAERERKRITELAYERACEWLMREVYA</sequence>
<dbReference type="AlphaFoldDB" id="A0A9P8JE62"/>
<dbReference type="PANTHER" id="PTHR48081:SF8">
    <property type="entry name" value="ALPHA_BETA HYDROLASE FOLD-3 DOMAIN-CONTAINING PROTEIN-RELATED"/>
    <property type="match status" value="1"/>
</dbReference>
<dbReference type="Proteomes" id="UP000779574">
    <property type="component" value="Unassembled WGS sequence"/>
</dbReference>
<evidence type="ECO:0000256" key="2">
    <source>
        <dbReference type="SAM" id="MobiDB-lite"/>
    </source>
</evidence>
<feature type="compositionally biased region" description="Basic and acidic residues" evidence="2">
    <location>
        <begin position="280"/>
        <end position="291"/>
    </location>
</feature>
<evidence type="ECO:0000313" key="5">
    <source>
        <dbReference type="Proteomes" id="UP000779574"/>
    </source>
</evidence>
<evidence type="ECO:0000256" key="1">
    <source>
        <dbReference type="ARBA" id="ARBA00022801"/>
    </source>
</evidence>
<dbReference type="InterPro" id="IPR050300">
    <property type="entry name" value="GDXG_lipolytic_enzyme"/>
</dbReference>